<organism evidence="1 2">
    <name type="scientific">Xenoophorus captivus</name>
    <dbReference type="NCBI Taxonomy" id="1517983"/>
    <lineage>
        <taxon>Eukaryota</taxon>
        <taxon>Metazoa</taxon>
        <taxon>Chordata</taxon>
        <taxon>Craniata</taxon>
        <taxon>Vertebrata</taxon>
        <taxon>Euteleostomi</taxon>
        <taxon>Actinopterygii</taxon>
        <taxon>Neopterygii</taxon>
        <taxon>Teleostei</taxon>
        <taxon>Neoteleostei</taxon>
        <taxon>Acanthomorphata</taxon>
        <taxon>Ovalentaria</taxon>
        <taxon>Atherinomorphae</taxon>
        <taxon>Cyprinodontiformes</taxon>
        <taxon>Goodeidae</taxon>
        <taxon>Xenoophorus</taxon>
    </lineage>
</organism>
<keyword evidence="2" id="KW-1185">Reference proteome</keyword>
<evidence type="ECO:0008006" key="3">
    <source>
        <dbReference type="Google" id="ProtNLM"/>
    </source>
</evidence>
<proteinExistence type="predicted"/>
<dbReference type="EMBL" id="JAHRIN010043937">
    <property type="protein sequence ID" value="MEQ2207153.1"/>
    <property type="molecule type" value="Genomic_DNA"/>
</dbReference>
<gene>
    <name evidence="1" type="ORF">XENOCAPTIV_008013</name>
</gene>
<comment type="caution">
    <text evidence="1">The sequence shown here is derived from an EMBL/GenBank/DDBJ whole genome shotgun (WGS) entry which is preliminary data.</text>
</comment>
<evidence type="ECO:0000313" key="1">
    <source>
        <dbReference type="EMBL" id="MEQ2207153.1"/>
    </source>
</evidence>
<reference evidence="1 2" key="1">
    <citation type="submission" date="2021-06" db="EMBL/GenBank/DDBJ databases">
        <authorList>
            <person name="Palmer J.M."/>
        </authorList>
    </citation>
    <scope>NUCLEOTIDE SEQUENCE [LARGE SCALE GENOMIC DNA]</scope>
    <source>
        <strain evidence="1 2">XC_2019</strain>
        <tissue evidence="1">Muscle</tissue>
    </source>
</reference>
<name>A0ABV0RG64_9TELE</name>
<evidence type="ECO:0000313" key="2">
    <source>
        <dbReference type="Proteomes" id="UP001434883"/>
    </source>
</evidence>
<sequence>MKELFQAINVSEGDLVMQNEDIVGWWKGQLYSALTSLRTSKLFYNQSSTHSNTCSGRLHCNHSCPGAQLLQSAPPGPLTTISRQDGCRVSPKDTTMAMVLWDCSG</sequence>
<protein>
    <recommendedName>
        <fullName evidence="3">SH3 domain-containing protein</fullName>
    </recommendedName>
</protein>
<accession>A0ABV0RG64</accession>
<dbReference type="Proteomes" id="UP001434883">
    <property type="component" value="Unassembled WGS sequence"/>
</dbReference>